<dbReference type="AlphaFoldDB" id="A0A3B6RPV4"/>
<evidence type="ECO:0000313" key="2">
    <source>
        <dbReference type="EnsemblPlants" id="TraesCS7A02G544800.1"/>
    </source>
</evidence>
<dbReference type="Gramene" id="TraesLDM7A03G04033710.1">
    <property type="protein sequence ID" value="TraesLDM7A03G04033710.1"/>
    <property type="gene ID" value="TraesLDM7A03G04033710"/>
</dbReference>
<dbReference type="Gramene" id="TraesJAG7A03G04012340.1">
    <property type="protein sequence ID" value="TraesJAG7A03G04012340.1"/>
    <property type="gene ID" value="TraesJAG7A03G04012340"/>
</dbReference>
<dbReference type="Gramene" id="TraesARI7A03G04004860.1">
    <property type="protein sequence ID" value="TraesARI7A03G04004860.1"/>
    <property type="gene ID" value="TraesARI7A03G04004860"/>
</dbReference>
<dbReference type="Gramene" id="TraesNOR7A03G04073820.1">
    <property type="protein sequence ID" value="TraesNOR7A03G04073820.1"/>
    <property type="gene ID" value="TraesNOR7A03G04073820"/>
</dbReference>
<dbReference type="Gramene" id="TraesSYM7A03G03983510.1">
    <property type="protein sequence ID" value="TraesSYM7A03G03983510.1"/>
    <property type="gene ID" value="TraesSYM7A03G03983510"/>
</dbReference>
<dbReference type="Gramene" id="TraesLAC7A03G03982100.1">
    <property type="protein sequence ID" value="TraesLAC7A03G03982100.1"/>
    <property type="gene ID" value="TraesLAC7A03G03982100"/>
</dbReference>
<keyword evidence="1" id="KW-0175">Coiled coil</keyword>
<keyword evidence="3" id="KW-1185">Reference proteome</keyword>
<dbReference type="Proteomes" id="UP000019116">
    <property type="component" value="Chromosome 7A"/>
</dbReference>
<dbReference type="EnsemblPlants" id="TraesCS7A02G544800.1">
    <property type="protein sequence ID" value="TraesCS7A02G544800.1"/>
    <property type="gene ID" value="TraesCS7A02G544800"/>
</dbReference>
<feature type="coiled-coil region" evidence="1">
    <location>
        <begin position="25"/>
        <end position="59"/>
    </location>
</feature>
<evidence type="ECO:0000313" key="3">
    <source>
        <dbReference type="Proteomes" id="UP000019116"/>
    </source>
</evidence>
<dbReference type="Gramene" id="TraesJUL7A03G04067480.1">
    <property type="protein sequence ID" value="TraesJUL7A03G04067480.1"/>
    <property type="gene ID" value="TraesJUL7A03G04067480"/>
</dbReference>
<reference evidence="2" key="2">
    <citation type="submission" date="2018-10" db="UniProtKB">
        <authorList>
            <consortium name="EnsemblPlants"/>
        </authorList>
    </citation>
    <scope>IDENTIFICATION</scope>
</reference>
<sequence length="97" mass="11298">MAAVAGGGRSQQEEPLDEKLKYLNLKEDEEEDVILEEDLEELEKDVEFMEIARVHTMRKFSYAFYGMMRSAWNLAQEVEFRAIEDNLFSVQITCLAD</sequence>
<organism evidence="2">
    <name type="scientific">Triticum aestivum</name>
    <name type="common">Wheat</name>
    <dbReference type="NCBI Taxonomy" id="4565"/>
    <lineage>
        <taxon>Eukaryota</taxon>
        <taxon>Viridiplantae</taxon>
        <taxon>Streptophyta</taxon>
        <taxon>Embryophyta</taxon>
        <taxon>Tracheophyta</taxon>
        <taxon>Spermatophyta</taxon>
        <taxon>Magnoliopsida</taxon>
        <taxon>Liliopsida</taxon>
        <taxon>Poales</taxon>
        <taxon>Poaceae</taxon>
        <taxon>BOP clade</taxon>
        <taxon>Pooideae</taxon>
        <taxon>Triticodae</taxon>
        <taxon>Triticeae</taxon>
        <taxon>Triticinae</taxon>
        <taxon>Triticum</taxon>
    </lineage>
</organism>
<evidence type="ECO:0000256" key="1">
    <source>
        <dbReference type="SAM" id="Coils"/>
    </source>
</evidence>
<dbReference type="Gramene" id="TraesCS7A03G1326100.1">
    <property type="protein sequence ID" value="TraesCS7A03G1326100.1.CDS"/>
    <property type="gene ID" value="TraesCS7A03G1326100"/>
</dbReference>
<dbReference type="Gramene" id="TraesSTA7A03G04025440.1">
    <property type="protein sequence ID" value="TraesSTA7A03G04025440.1"/>
    <property type="gene ID" value="TraesSTA7A03G04025440"/>
</dbReference>
<proteinExistence type="predicted"/>
<name>A0A3B6RPV4_WHEAT</name>
<dbReference type="Gramene" id="TraesCS7A02G544800.1">
    <property type="protein sequence ID" value="TraesCS7A02G544800.1"/>
    <property type="gene ID" value="TraesCS7A02G544800"/>
</dbReference>
<dbReference type="Gramene" id="TraesMAC7A03G04025950.1">
    <property type="protein sequence ID" value="TraesMAC7A03G04025950.1"/>
    <property type="gene ID" value="TraesMAC7A03G04025950"/>
</dbReference>
<protein>
    <submittedName>
        <fullName evidence="2">Uncharacterized protein</fullName>
    </submittedName>
</protein>
<reference evidence="2" key="1">
    <citation type="submission" date="2018-08" db="EMBL/GenBank/DDBJ databases">
        <authorList>
            <person name="Rossello M."/>
        </authorList>
    </citation>
    <scope>NUCLEOTIDE SEQUENCE [LARGE SCALE GENOMIC DNA]</scope>
    <source>
        <strain evidence="2">cv. Chinese Spring</strain>
    </source>
</reference>
<accession>A0A3B6RPV4</accession>